<sequence length="569" mass="63672">MLLGYIKRRLGVFLLFMLPAFAVRAQDSLITVLEAELARSFTELKKATVPAYYIDYRVDDVANLHLNTSFGSLVRAGSDKSRVLVSRVKVGSYEFDNTHPQGPDDFEMHEGSDPTELPYENEKIALRMGIWMTTQNEYKQALRGFKAARQARERTTTPVTTAPTNDFSKETPTRYYEPPQADLITAFNGGVWKEKLKKYSALFLKNGDLVEGDVSLQFSQERKYFITTEQTQVVQNNTSAYIHVNGSIRASDGDVIPLHLSYYAVTPDGFPADEKIMGDIEKMIASLEKLKTAPLAEPYSGPAILLAPAAGVFFHEIFGHRVEGHRMKKEYDGHTFKAKIGEYVLPKTLQVYFDPTLTAIDGKPINGGYKYDDEGIKGERVTVVDKGMLKTFLMSRTPLENLARSNGHGRASIGMEPVSRQSNLIVETTKGVPMEDLRKMLLKECKRQGKPYGYLFRDVVGGFTVTDRYNPNAFNIFPTMVYRIYVDGRADELVRGVDLIGTPLAMFAEIQATGNDRDTFIGFCGAESGYVPVSAASPSLFVRRIETQKKPRQHQEATLLSRPGSQPQP</sequence>
<evidence type="ECO:0000313" key="5">
    <source>
        <dbReference type="Proteomes" id="UP000184212"/>
    </source>
</evidence>
<keyword evidence="4" id="KW-0378">Hydrolase</keyword>
<feature type="region of interest" description="Disordered" evidence="2">
    <location>
        <begin position="149"/>
        <end position="174"/>
    </location>
</feature>
<dbReference type="InterPro" id="IPR051463">
    <property type="entry name" value="Peptidase_U62_metallo"/>
</dbReference>
<gene>
    <name evidence="4" type="ORF">SAMN04488109_2203</name>
</gene>
<proteinExistence type="inferred from homology"/>
<evidence type="ECO:0000256" key="2">
    <source>
        <dbReference type="SAM" id="MobiDB-lite"/>
    </source>
</evidence>
<dbReference type="AlphaFoldDB" id="A0A1M5NAD2"/>
<dbReference type="InterPro" id="IPR036059">
    <property type="entry name" value="TldD/PmbA_sf"/>
</dbReference>
<dbReference type="EMBL" id="FQWQ01000001">
    <property type="protein sequence ID" value="SHG86546.1"/>
    <property type="molecule type" value="Genomic_DNA"/>
</dbReference>
<dbReference type="STRING" id="947013.SAMN04488109_2203"/>
<dbReference type="SUPFAM" id="SSF111283">
    <property type="entry name" value="Putative modulator of DNA gyrase, PmbA/TldD"/>
    <property type="match status" value="1"/>
</dbReference>
<evidence type="ECO:0000259" key="3">
    <source>
        <dbReference type="Pfam" id="PF19289"/>
    </source>
</evidence>
<dbReference type="RefSeq" id="WP_084138022.1">
    <property type="nucleotide sequence ID" value="NZ_FQWQ01000001.1"/>
</dbReference>
<organism evidence="4 5">
    <name type="scientific">Chryseolinea serpens</name>
    <dbReference type="NCBI Taxonomy" id="947013"/>
    <lineage>
        <taxon>Bacteria</taxon>
        <taxon>Pseudomonadati</taxon>
        <taxon>Bacteroidota</taxon>
        <taxon>Cytophagia</taxon>
        <taxon>Cytophagales</taxon>
        <taxon>Fulvivirgaceae</taxon>
        <taxon>Chryseolinea</taxon>
    </lineage>
</organism>
<dbReference type="GO" id="GO:0006508">
    <property type="term" value="P:proteolysis"/>
    <property type="evidence" value="ECO:0007669"/>
    <property type="project" value="UniProtKB-KW"/>
</dbReference>
<comment type="similarity">
    <text evidence="1">Belongs to the peptidase U62 family.</text>
</comment>
<evidence type="ECO:0000313" key="4">
    <source>
        <dbReference type="EMBL" id="SHG86546.1"/>
    </source>
</evidence>
<dbReference type="Pfam" id="PF19289">
    <property type="entry name" value="PmbA_TldD_3rd"/>
    <property type="match status" value="1"/>
</dbReference>
<protein>
    <submittedName>
        <fullName evidence="4">Predicted Zn-dependent protease or its inactivated homolog</fullName>
    </submittedName>
</protein>
<keyword evidence="5" id="KW-1185">Reference proteome</keyword>
<name>A0A1M5NAD2_9BACT</name>
<dbReference type="PANTHER" id="PTHR30624:SF0">
    <property type="entry name" value="METALLOPROTEASE SLR0863"/>
    <property type="match status" value="1"/>
</dbReference>
<keyword evidence="4" id="KW-0645">Protease</keyword>
<dbReference type="GO" id="GO:0008237">
    <property type="term" value="F:metallopeptidase activity"/>
    <property type="evidence" value="ECO:0007669"/>
    <property type="project" value="InterPro"/>
</dbReference>
<reference evidence="4 5" key="1">
    <citation type="submission" date="2016-11" db="EMBL/GenBank/DDBJ databases">
        <authorList>
            <person name="Jaros S."/>
            <person name="Januszkiewicz K."/>
            <person name="Wedrychowicz H."/>
        </authorList>
    </citation>
    <scope>NUCLEOTIDE SEQUENCE [LARGE SCALE GENOMIC DNA]</scope>
    <source>
        <strain evidence="4 5">DSM 24574</strain>
    </source>
</reference>
<dbReference type="GO" id="GO:0005829">
    <property type="term" value="C:cytosol"/>
    <property type="evidence" value="ECO:0007669"/>
    <property type="project" value="TreeGrafter"/>
</dbReference>
<dbReference type="InterPro" id="IPR045569">
    <property type="entry name" value="Metalloprtase-TldD/E_C"/>
</dbReference>
<feature type="region of interest" description="Disordered" evidence="2">
    <location>
        <begin position="548"/>
        <end position="569"/>
    </location>
</feature>
<dbReference type="Proteomes" id="UP000184212">
    <property type="component" value="Unassembled WGS sequence"/>
</dbReference>
<accession>A0A1M5NAD2</accession>
<dbReference type="PANTHER" id="PTHR30624">
    <property type="entry name" value="UNCHARACTERIZED PROTEIN TLDD AND PMBA"/>
    <property type="match status" value="1"/>
</dbReference>
<feature type="domain" description="Metalloprotease TldD/E C-terminal" evidence="3">
    <location>
        <begin position="302"/>
        <end position="546"/>
    </location>
</feature>
<evidence type="ECO:0000256" key="1">
    <source>
        <dbReference type="ARBA" id="ARBA00005836"/>
    </source>
</evidence>